<feature type="transmembrane region" description="Helical" evidence="7">
    <location>
        <begin position="184"/>
        <end position="206"/>
    </location>
</feature>
<dbReference type="OrthoDB" id="9807874at2"/>
<evidence type="ECO:0000256" key="1">
    <source>
        <dbReference type="ARBA" id="ARBA00004141"/>
    </source>
</evidence>
<keyword evidence="5 7" id="KW-1133">Transmembrane helix</keyword>
<name>A0A3S0H3T3_9BACT</name>
<feature type="domain" description="Peptidase S54 rhomboid" evidence="8">
    <location>
        <begin position="43"/>
        <end position="195"/>
    </location>
</feature>
<evidence type="ECO:0000256" key="2">
    <source>
        <dbReference type="ARBA" id="ARBA00009045"/>
    </source>
</evidence>
<evidence type="ECO:0000256" key="3">
    <source>
        <dbReference type="ARBA" id="ARBA00022692"/>
    </source>
</evidence>
<evidence type="ECO:0000313" key="10">
    <source>
        <dbReference type="Proteomes" id="UP000282184"/>
    </source>
</evidence>
<evidence type="ECO:0000313" key="9">
    <source>
        <dbReference type="EMBL" id="RTQ48405.1"/>
    </source>
</evidence>
<dbReference type="GO" id="GO:0006508">
    <property type="term" value="P:proteolysis"/>
    <property type="evidence" value="ECO:0007669"/>
    <property type="project" value="UniProtKB-KW"/>
</dbReference>
<keyword evidence="3 7" id="KW-0812">Transmembrane</keyword>
<evidence type="ECO:0000259" key="8">
    <source>
        <dbReference type="Pfam" id="PF01694"/>
    </source>
</evidence>
<evidence type="ECO:0000256" key="7">
    <source>
        <dbReference type="SAM" id="Phobius"/>
    </source>
</evidence>
<dbReference type="InterPro" id="IPR022764">
    <property type="entry name" value="Peptidase_S54_rhomboid_dom"/>
</dbReference>
<proteinExistence type="inferred from homology"/>
<feature type="transmembrane region" description="Helical" evidence="7">
    <location>
        <begin position="115"/>
        <end position="136"/>
    </location>
</feature>
<comment type="subcellular location">
    <subcellularLocation>
        <location evidence="1">Membrane</location>
        <topology evidence="1">Multi-pass membrane protein</topology>
    </subcellularLocation>
</comment>
<accession>A0A3S0H3T3</accession>
<keyword evidence="10" id="KW-1185">Reference proteome</keyword>
<dbReference type="Gene3D" id="1.20.1540.10">
    <property type="entry name" value="Rhomboid-like"/>
    <property type="match status" value="1"/>
</dbReference>
<dbReference type="RefSeq" id="WP_126694111.1">
    <property type="nucleotide sequence ID" value="NZ_RXOF01000009.1"/>
</dbReference>
<keyword evidence="9" id="KW-0645">Protease</keyword>
<dbReference type="SUPFAM" id="SSF144091">
    <property type="entry name" value="Rhomboid-like"/>
    <property type="match status" value="1"/>
</dbReference>
<keyword evidence="4" id="KW-0378">Hydrolase</keyword>
<dbReference type="GO" id="GO:0004252">
    <property type="term" value="F:serine-type endopeptidase activity"/>
    <property type="evidence" value="ECO:0007669"/>
    <property type="project" value="InterPro"/>
</dbReference>
<feature type="transmembrane region" description="Helical" evidence="7">
    <location>
        <begin position="77"/>
        <end position="103"/>
    </location>
</feature>
<dbReference type="InterPro" id="IPR050925">
    <property type="entry name" value="Rhomboid_protease_S54"/>
</dbReference>
<keyword evidence="6 7" id="KW-0472">Membrane</keyword>
<feature type="transmembrane region" description="Helical" evidence="7">
    <location>
        <begin position="45"/>
        <end position="71"/>
    </location>
</feature>
<evidence type="ECO:0000256" key="4">
    <source>
        <dbReference type="ARBA" id="ARBA00022801"/>
    </source>
</evidence>
<dbReference type="PANTHER" id="PTHR43731">
    <property type="entry name" value="RHOMBOID PROTEASE"/>
    <property type="match status" value="1"/>
</dbReference>
<dbReference type="Pfam" id="PF01694">
    <property type="entry name" value="Rhomboid"/>
    <property type="match status" value="1"/>
</dbReference>
<dbReference type="Proteomes" id="UP000282184">
    <property type="component" value="Unassembled WGS sequence"/>
</dbReference>
<sequence>MPDFLDVSILLAVLTSIISIYAWSHPELYDRWIMSPYLVRKRGEWYRFLSSGFLHADVGHLLFNMIAFYSFSQLVQMIFGAYFGELMGAGLFVLLYFTGIIVSDIPSYLKHRTDYDYRSLGASGGVASVMFSAILFNPLGSIRIMFLPIDIPSFIFGILYLIYSYYQGRRMGDNVNHDAHLYGALYGILFTLVAIPKSALIFWSQISDKYL</sequence>
<dbReference type="EMBL" id="RXOF01000009">
    <property type="protein sequence ID" value="RTQ48405.1"/>
    <property type="molecule type" value="Genomic_DNA"/>
</dbReference>
<dbReference type="GO" id="GO:0016020">
    <property type="term" value="C:membrane"/>
    <property type="evidence" value="ECO:0007669"/>
    <property type="project" value="UniProtKB-SubCell"/>
</dbReference>
<organism evidence="9 10">
    <name type="scientific">Hymenobacter gummosus</name>
    <dbReference type="NCBI Taxonomy" id="1776032"/>
    <lineage>
        <taxon>Bacteria</taxon>
        <taxon>Pseudomonadati</taxon>
        <taxon>Bacteroidota</taxon>
        <taxon>Cytophagia</taxon>
        <taxon>Cytophagales</taxon>
        <taxon>Hymenobacteraceae</taxon>
        <taxon>Hymenobacter</taxon>
    </lineage>
</organism>
<reference evidence="9 10" key="1">
    <citation type="submission" date="2018-12" db="EMBL/GenBank/DDBJ databases">
        <title>Hymenobacter gummosus sp. nov., isolated from a spring.</title>
        <authorList>
            <person name="Nie L."/>
        </authorList>
    </citation>
    <scope>NUCLEOTIDE SEQUENCE [LARGE SCALE GENOMIC DNA]</scope>
    <source>
        <strain evidence="9 10">KCTC 52166</strain>
    </source>
</reference>
<gene>
    <name evidence="9" type="ORF">EJV47_15645</name>
</gene>
<feature type="transmembrane region" description="Helical" evidence="7">
    <location>
        <begin position="142"/>
        <end position="163"/>
    </location>
</feature>
<feature type="transmembrane region" description="Helical" evidence="7">
    <location>
        <begin position="6"/>
        <end position="24"/>
    </location>
</feature>
<comment type="similarity">
    <text evidence="2">Belongs to the peptidase S54 family.</text>
</comment>
<protein>
    <submittedName>
        <fullName evidence="9">Rhomboid family intramembrane serine protease</fullName>
    </submittedName>
</protein>
<dbReference type="AlphaFoldDB" id="A0A3S0H3T3"/>
<evidence type="ECO:0000256" key="6">
    <source>
        <dbReference type="ARBA" id="ARBA00023136"/>
    </source>
</evidence>
<dbReference type="PANTHER" id="PTHR43731:SF14">
    <property type="entry name" value="PRESENILIN-ASSOCIATED RHOMBOID-LIKE PROTEIN, MITOCHONDRIAL"/>
    <property type="match status" value="1"/>
</dbReference>
<dbReference type="InterPro" id="IPR035952">
    <property type="entry name" value="Rhomboid-like_sf"/>
</dbReference>
<comment type="caution">
    <text evidence="9">The sequence shown here is derived from an EMBL/GenBank/DDBJ whole genome shotgun (WGS) entry which is preliminary data.</text>
</comment>
<evidence type="ECO:0000256" key="5">
    <source>
        <dbReference type="ARBA" id="ARBA00022989"/>
    </source>
</evidence>